<name>A0A9W9HT19_9EURO</name>
<dbReference type="Gene3D" id="1.10.630.10">
    <property type="entry name" value="Cytochrome P450"/>
    <property type="match status" value="1"/>
</dbReference>
<evidence type="ECO:0000256" key="1">
    <source>
        <dbReference type="SAM" id="MobiDB-lite"/>
    </source>
</evidence>
<proteinExistence type="predicted"/>
<dbReference type="GO" id="GO:0020037">
    <property type="term" value="F:heme binding"/>
    <property type="evidence" value="ECO:0007669"/>
    <property type="project" value="InterPro"/>
</dbReference>
<dbReference type="SUPFAM" id="SSF48264">
    <property type="entry name" value="Cytochrome P450"/>
    <property type="match status" value="1"/>
</dbReference>
<dbReference type="InterPro" id="IPR036396">
    <property type="entry name" value="Cyt_P450_sf"/>
</dbReference>
<protein>
    <submittedName>
        <fullName evidence="3">Uncharacterized protein</fullName>
    </submittedName>
</protein>
<dbReference type="OrthoDB" id="10029320at2759"/>
<sequence length="258" mass="29660">MWRIVLRLFLEVRFVTGVDNPEWGTALMEFAKTPTETQFGKRQTPHETGANDSQDCSPRTASVNETVLEALRLYPPTRRIHRAYNWGSGSETRNHSMGDLENYDPDRRIASDTDGSHPEGSERDNSTMDPTAMPTDWRMIAADVVACQRNVDIWGVRADEFNPQRWIPWTEERKDMKKMLLAFGSPPIECPAKRVFAPWMIGILVGALLRGLQGEANYRTRFWRLDCPDKKVMAALRAKKRLRLERDVYDDLELVGSF</sequence>
<evidence type="ECO:0000256" key="2">
    <source>
        <dbReference type="SAM" id="SignalP"/>
    </source>
</evidence>
<reference evidence="3" key="2">
    <citation type="journal article" date="2023" name="IMA Fungus">
        <title>Comparative genomic study of the Penicillium genus elucidates a diverse pangenome and 15 lateral gene transfer events.</title>
        <authorList>
            <person name="Petersen C."/>
            <person name="Sorensen T."/>
            <person name="Nielsen M.R."/>
            <person name="Sondergaard T.E."/>
            <person name="Sorensen J.L."/>
            <person name="Fitzpatrick D.A."/>
            <person name="Frisvad J.C."/>
            <person name="Nielsen K.L."/>
        </authorList>
    </citation>
    <scope>NUCLEOTIDE SEQUENCE</scope>
    <source>
        <strain evidence="3">IBT 26290</strain>
    </source>
</reference>
<feature type="signal peptide" evidence="2">
    <location>
        <begin position="1"/>
        <end position="17"/>
    </location>
</feature>
<dbReference type="GO" id="GO:0016705">
    <property type="term" value="F:oxidoreductase activity, acting on paired donors, with incorporation or reduction of molecular oxygen"/>
    <property type="evidence" value="ECO:0007669"/>
    <property type="project" value="InterPro"/>
</dbReference>
<dbReference type="Proteomes" id="UP001149163">
    <property type="component" value="Unassembled WGS sequence"/>
</dbReference>
<accession>A0A9W9HT19</accession>
<keyword evidence="2" id="KW-0732">Signal</keyword>
<feature type="compositionally biased region" description="Polar residues" evidence="1">
    <location>
        <begin position="50"/>
        <end position="60"/>
    </location>
</feature>
<feature type="chain" id="PRO_5040771888" evidence="2">
    <location>
        <begin position="18"/>
        <end position="258"/>
    </location>
</feature>
<organism evidence="3 4">
    <name type="scientific">Penicillium canariense</name>
    <dbReference type="NCBI Taxonomy" id="189055"/>
    <lineage>
        <taxon>Eukaryota</taxon>
        <taxon>Fungi</taxon>
        <taxon>Dikarya</taxon>
        <taxon>Ascomycota</taxon>
        <taxon>Pezizomycotina</taxon>
        <taxon>Eurotiomycetes</taxon>
        <taxon>Eurotiomycetidae</taxon>
        <taxon>Eurotiales</taxon>
        <taxon>Aspergillaceae</taxon>
        <taxon>Penicillium</taxon>
    </lineage>
</organism>
<reference evidence="3" key="1">
    <citation type="submission" date="2022-11" db="EMBL/GenBank/DDBJ databases">
        <authorList>
            <person name="Petersen C."/>
        </authorList>
    </citation>
    <scope>NUCLEOTIDE SEQUENCE</scope>
    <source>
        <strain evidence="3">IBT 26290</strain>
    </source>
</reference>
<gene>
    <name evidence="3" type="ORF">N7482_008061</name>
</gene>
<feature type="region of interest" description="Disordered" evidence="1">
    <location>
        <begin position="85"/>
        <end position="130"/>
    </location>
</feature>
<evidence type="ECO:0000313" key="4">
    <source>
        <dbReference type="Proteomes" id="UP001149163"/>
    </source>
</evidence>
<dbReference type="GO" id="GO:0004497">
    <property type="term" value="F:monooxygenase activity"/>
    <property type="evidence" value="ECO:0007669"/>
    <property type="project" value="InterPro"/>
</dbReference>
<feature type="region of interest" description="Disordered" evidence="1">
    <location>
        <begin position="36"/>
        <end position="60"/>
    </location>
</feature>
<dbReference type="AlphaFoldDB" id="A0A9W9HT19"/>
<evidence type="ECO:0000313" key="3">
    <source>
        <dbReference type="EMBL" id="KAJ5156961.1"/>
    </source>
</evidence>
<dbReference type="EMBL" id="JAPQKN010000006">
    <property type="protein sequence ID" value="KAJ5156961.1"/>
    <property type="molecule type" value="Genomic_DNA"/>
</dbReference>
<comment type="caution">
    <text evidence="3">The sequence shown here is derived from an EMBL/GenBank/DDBJ whole genome shotgun (WGS) entry which is preliminary data.</text>
</comment>
<dbReference type="RefSeq" id="XP_056539950.1">
    <property type="nucleotide sequence ID" value="XM_056690185.1"/>
</dbReference>
<keyword evidence="4" id="KW-1185">Reference proteome</keyword>
<dbReference type="GO" id="GO:0005506">
    <property type="term" value="F:iron ion binding"/>
    <property type="evidence" value="ECO:0007669"/>
    <property type="project" value="InterPro"/>
</dbReference>
<dbReference type="GeneID" id="81429361"/>
<feature type="compositionally biased region" description="Basic and acidic residues" evidence="1">
    <location>
        <begin position="92"/>
        <end position="126"/>
    </location>
</feature>